<evidence type="ECO:0000259" key="2">
    <source>
        <dbReference type="Pfam" id="PF04909"/>
    </source>
</evidence>
<dbReference type="InterPro" id="IPR006680">
    <property type="entry name" value="Amidohydro-rel"/>
</dbReference>
<dbReference type="Gene3D" id="3.20.20.140">
    <property type="entry name" value="Metal-dependent hydrolases"/>
    <property type="match status" value="1"/>
</dbReference>
<gene>
    <name evidence="3" type="ORF">SAMN05421509_10981</name>
</gene>
<dbReference type="PANTHER" id="PTHR43569:SF2">
    <property type="entry name" value="AMIDOHYDROLASE-RELATED DOMAIN-CONTAINING PROTEIN"/>
    <property type="match status" value="1"/>
</dbReference>
<dbReference type="Pfam" id="PF04909">
    <property type="entry name" value="Amidohydro_2"/>
    <property type="match status" value="1"/>
</dbReference>
<reference evidence="3 4" key="1">
    <citation type="submission" date="2017-08" db="EMBL/GenBank/DDBJ databases">
        <authorList>
            <person name="de Groot N.N."/>
        </authorList>
    </citation>
    <scope>NUCLEOTIDE SEQUENCE [LARGE SCALE GENOMIC DNA]</scope>
    <source>
        <strain evidence="3 4">USBA 855</strain>
    </source>
</reference>
<dbReference type="Proteomes" id="UP000219023">
    <property type="component" value="Unassembled WGS sequence"/>
</dbReference>
<dbReference type="InterPro" id="IPR052350">
    <property type="entry name" value="Metallo-dep_Lactonases"/>
</dbReference>
<protein>
    <submittedName>
        <fullName evidence="3">L-fuconolactonase</fullName>
    </submittedName>
</protein>
<accession>A0A285VTN7</accession>
<organism evidence="3 4">
    <name type="scientific">Chromohalobacter canadensis</name>
    <dbReference type="NCBI Taxonomy" id="141389"/>
    <lineage>
        <taxon>Bacteria</taxon>
        <taxon>Pseudomonadati</taxon>
        <taxon>Pseudomonadota</taxon>
        <taxon>Gammaproteobacteria</taxon>
        <taxon>Oceanospirillales</taxon>
        <taxon>Halomonadaceae</taxon>
        <taxon>Chromohalobacter</taxon>
    </lineage>
</organism>
<dbReference type="InterPro" id="IPR032466">
    <property type="entry name" value="Metal_Hydrolase"/>
</dbReference>
<dbReference type="AlphaFoldDB" id="A0A285VTN7"/>
<dbReference type="PANTHER" id="PTHR43569">
    <property type="entry name" value="AMIDOHYDROLASE"/>
    <property type="match status" value="1"/>
</dbReference>
<dbReference type="GO" id="GO:0016787">
    <property type="term" value="F:hydrolase activity"/>
    <property type="evidence" value="ECO:0007669"/>
    <property type="project" value="InterPro"/>
</dbReference>
<comment type="similarity">
    <text evidence="1">Belongs to the metallo-dependent hydrolases superfamily.</text>
</comment>
<evidence type="ECO:0000256" key="1">
    <source>
        <dbReference type="ARBA" id="ARBA00038310"/>
    </source>
</evidence>
<dbReference type="SUPFAM" id="SSF51556">
    <property type="entry name" value="Metallo-dependent hydrolases"/>
    <property type="match status" value="1"/>
</dbReference>
<evidence type="ECO:0000313" key="3">
    <source>
        <dbReference type="EMBL" id="SOC57419.1"/>
    </source>
</evidence>
<proteinExistence type="inferred from homology"/>
<sequence>MRIDAHQHFWRFAACDFPWVDDTMACLQQDYLPSDLAEERRACGIDASIAVQARPLPGDTEFLLNLAHRDNTIVGVVGWVDPLGNALEEQLAQWASPKLCGFRHLIQDEDDPGDYLRDPEVHRGIAMLQRHGYRYDVLVTARHLAATSAFCRACDEQTLILDHLGKPNVREEEFDSWRRDIAPLGELPHVACKLSGLVTEADWRHWTPQALWPYLDVALSVFGEDRLLFGSDWPVCRVAGEYRDVFSLVNDWADDRGVNKDALFGANAQRLYGLRSAHSSPQGTSA</sequence>
<dbReference type="RefSeq" id="WP_218839440.1">
    <property type="nucleotide sequence ID" value="NZ_OBQJ01000009.1"/>
</dbReference>
<name>A0A285VTN7_9GAMM</name>
<evidence type="ECO:0000313" key="4">
    <source>
        <dbReference type="Proteomes" id="UP000219023"/>
    </source>
</evidence>
<dbReference type="EMBL" id="OBQJ01000009">
    <property type="protein sequence ID" value="SOC57419.1"/>
    <property type="molecule type" value="Genomic_DNA"/>
</dbReference>
<feature type="domain" description="Amidohydrolase-related" evidence="2">
    <location>
        <begin position="3"/>
        <end position="274"/>
    </location>
</feature>